<feature type="compositionally biased region" description="Basic and acidic residues" evidence="2">
    <location>
        <begin position="379"/>
        <end position="393"/>
    </location>
</feature>
<dbReference type="InterPro" id="IPR001878">
    <property type="entry name" value="Znf_CCHC"/>
</dbReference>
<dbReference type="InterPro" id="IPR036875">
    <property type="entry name" value="Znf_CCHC_sf"/>
</dbReference>
<keyword evidence="1" id="KW-0862">Zinc</keyword>
<dbReference type="Gene3D" id="4.10.60.10">
    <property type="entry name" value="Zinc finger, CCHC-type"/>
    <property type="match status" value="1"/>
</dbReference>
<feature type="compositionally biased region" description="Basic and acidic residues" evidence="2">
    <location>
        <begin position="55"/>
        <end position="69"/>
    </location>
</feature>
<name>A0A6L2KW49_TANCI</name>
<dbReference type="Pfam" id="PF00098">
    <property type="entry name" value="zf-CCHC"/>
    <property type="match status" value="1"/>
</dbReference>
<keyword evidence="4" id="KW-0548">Nucleotidyltransferase</keyword>
<keyword evidence="4" id="KW-0808">Transferase</keyword>
<dbReference type="GO" id="GO:0008270">
    <property type="term" value="F:zinc ion binding"/>
    <property type="evidence" value="ECO:0007669"/>
    <property type="project" value="UniProtKB-KW"/>
</dbReference>
<accession>A0A6L2KW49</accession>
<evidence type="ECO:0000256" key="2">
    <source>
        <dbReference type="SAM" id="MobiDB-lite"/>
    </source>
</evidence>
<feature type="region of interest" description="Disordered" evidence="2">
    <location>
        <begin position="53"/>
        <end position="72"/>
    </location>
</feature>
<dbReference type="PROSITE" id="PS50158">
    <property type="entry name" value="ZF_CCHC"/>
    <property type="match status" value="1"/>
</dbReference>
<comment type="caution">
    <text evidence="4">The sequence shown here is derived from an EMBL/GenBank/DDBJ whole genome shotgun (WGS) entry which is preliminary data.</text>
</comment>
<protein>
    <submittedName>
        <fullName evidence="4">Reverse transcriptase domain-containing protein</fullName>
    </submittedName>
</protein>
<dbReference type="EMBL" id="BKCJ010003139">
    <property type="protein sequence ID" value="GEU53219.1"/>
    <property type="molecule type" value="Genomic_DNA"/>
</dbReference>
<dbReference type="GO" id="GO:0003676">
    <property type="term" value="F:nucleic acid binding"/>
    <property type="evidence" value="ECO:0007669"/>
    <property type="project" value="InterPro"/>
</dbReference>
<keyword evidence="1" id="KW-0863">Zinc-finger</keyword>
<keyword evidence="1" id="KW-0479">Metal-binding</keyword>
<keyword evidence="4" id="KW-0695">RNA-directed DNA polymerase</keyword>
<reference evidence="4" key="1">
    <citation type="journal article" date="2019" name="Sci. Rep.">
        <title>Draft genome of Tanacetum cinerariifolium, the natural source of mosquito coil.</title>
        <authorList>
            <person name="Yamashiro T."/>
            <person name="Shiraishi A."/>
            <person name="Satake H."/>
            <person name="Nakayama K."/>
        </authorList>
    </citation>
    <scope>NUCLEOTIDE SEQUENCE</scope>
</reference>
<dbReference type="GO" id="GO:0003964">
    <property type="term" value="F:RNA-directed DNA polymerase activity"/>
    <property type="evidence" value="ECO:0007669"/>
    <property type="project" value="UniProtKB-KW"/>
</dbReference>
<evidence type="ECO:0000313" key="4">
    <source>
        <dbReference type="EMBL" id="GEU53219.1"/>
    </source>
</evidence>
<evidence type="ECO:0000256" key="1">
    <source>
        <dbReference type="PROSITE-ProRule" id="PRU00047"/>
    </source>
</evidence>
<feature type="domain" description="CCHC-type" evidence="3">
    <location>
        <begin position="115"/>
        <end position="129"/>
    </location>
</feature>
<feature type="region of interest" description="Disordered" evidence="2">
    <location>
        <begin position="379"/>
        <end position="406"/>
    </location>
</feature>
<evidence type="ECO:0000259" key="3">
    <source>
        <dbReference type="PROSITE" id="PS50158"/>
    </source>
</evidence>
<dbReference type="SUPFAM" id="SSF57756">
    <property type="entry name" value="Retrovirus zinc finger-like domains"/>
    <property type="match status" value="1"/>
</dbReference>
<organism evidence="4">
    <name type="scientific">Tanacetum cinerariifolium</name>
    <name type="common">Dalmatian daisy</name>
    <name type="synonym">Chrysanthemum cinerariifolium</name>
    <dbReference type="NCBI Taxonomy" id="118510"/>
    <lineage>
        <taxon>Eukaryota</taxon>
        <taxon>Viridiplantae</taxon>
        <taxon>Streptophyta</taxon>
        <taxon>Embryophyta</taxon>
        <taxon>Tracheophyta</taxon>
        <taxon>Spermatophyta</taxon>
        <taxon>Magnoliopsida</taxon>
        <taxon>eudicotyledons</taxon>
        <taxon>Gunneridae</taxon>
        <taxon>Pentapetalae</taxon>
        <taxon>asterids</taxon>
        <taxon>campanulids</taxon>
        <taxon>Asterales</taxon>
        <taxon>Asteraceae</taxon>
        <taxon>Asteroideae</taxon>
        <taxon>Anthemideae</taxon>
        <taxon>Anthemidinae</taxon>
        <taxon>Tanacetum</taxon>
    </lineage>
</organism>
<proteinExistence type="predicted"/>
<sequence>MVPKEEDRVEKFIRGLPDNIQGNVIVVVPTRLQDAIRIANNLMDQKLKGYAARNTENKRRFDNNPRDNRMQQPPFKRQNAIRAYTVRQNYKKGYARILPLRDKCKLYHHGPCPVKCRKCKKVGHQARDCWASTTVTCYGCGGKRHTKRYCPALGNQSGDGETRQNLDIVMGTRSGLRPYHFTYPERNLTMEEMLYKFIEEGKREHKEMRAFIYKMMYKGYNVVGALMNVPIYVGTFSVVTDFAVLENIDAYRDEGTGNVIFGKPFLRDAGIKTRRSKGMITIHNGNDYVTYQMVRSHPSKRRAFWSLNEDILKINDSDNQYAISIEEDMTALHPKWRVNVTAIEESKDLISLSLEELIGIMKVYEVIIKKDSEMVKDKREKSRSLALKAKKETSDEDSSTSNSEDKEYAMAVREFKKFFKRRGRFVRQPRDERKECPKSSTNNNQIAFIGGAWSDSGQDEEEKNKNKTCLVAQTSNEICLGINLEPDERIKDSGCSIHMTGNQRLFYIPSIRRRIVAAPTISVSADYPKEILGIRLILEAIRGIHEHLVEAPIHEELRAMRDRVEIAEAERATLRAKIRTTGAVDMSLRNRMKDER</sequence>
<gene>
    <name evidence="4" type="ORF">Tci_025197</name>
</gene>
<dbReference type="AlphaFoldDB" id="A0A6L2KW49"/>
<dbReference type="SMART" id="SM00343">
    <property type="entry name" value="ZnF_C2HC"/>
    <property type="match status" value="2"/>
</dbReference>